<dbReference type="GeneID" id="38138281"/>
<reference evidence="2 3" key="1">
    <citation type="submission" date="2018-07" db="EMBL/GenBank/DDBJ databases">
        <title>The genomes of Aspergillus section Nigri reveals drivers in fungal speciation.</title>
        <authorList>
            <consortium name="DOE Joint Genome Institute"/>
            <person name="Vesth T.C."/>
            <person name="Nybo J."/>
            <person name="Theobald S."/>
            <person name="Brandl J."/>
            <person name="Frisvad J.C."/>
            <person name="Nielsen K.F."/>
            <person name="Lyhne E.K."/>
            <person name="Kogle M.E."/>
            <person name="Kuo A."/>
            <person name="Riley R."/>
            <person name="Clum A."/>
            <person name="Nolan M."/>
            <person name="Lipzen A."/>
            <person name="Salamov A."/>
            <person name="Henrissat B."/>
            <person name="Wiebenga A."/>
            <person name="De vries R.P."/>
            <person name="Grigoriev I.V."/>
            <person name="Mortensen U.H."/>
            <person name="Andersen M.R."/>
            <person name="Baker S.E."/>
        </authorList>
    </citation>
    <scope>NUCLEOTIDE SEQUENCE [LARGE SCALE GENOMIC DNA]</scope>
    <source>
        <strain evidence="2 3">CBS 139.54b</strain>
    </source>
</reference>
<evidence type="ECO:0000256" key="1">
    <source>
        <dbReference type="SAM" id="MobiDB-lite"/>
    </source>
</evidence>
<sequence>MTGCMYVRSFNDQFRLLTGNIWKQPVFLFATARGNVKCCTVFFSTTDEADETKIKEKKKIKKEIIEKEESVDDFEILDAEIEALDTPLKHQLSQSSSPPHRTRKRYVIREDDKNRAAEYGPSGL</sequence>
<dbReference type="Proteomes" id="UP000253729">
    <property type="component" value="Unassembled WGS sequence"/>
</dbReference>
<dbReference type="RefSeq" id="XP_026619834.1">
    <property type="nucleotide sequence ID" value="XM_026769925.1"/>
</dbReference>
<dbReference type="AlphaFoldDB" id="A0A3F3PJ93"/>
<evidence type="ECO:0000313" key="3">
    <source>
        <dbReference type="Proteomes" id="UP000253729"/>
    </source>
</evidence>
<gene>
    <name evidence="2" type="ORF">BDQ94DRAFT_164163</name>
</gene>
<accession>A0A3F3PJ93</accession>
<dbReference type="EMBL" id="KZ852115">
    <property type="protein sequence ID" value="RDH26812.1"/>
    <property type="molecule type" value="Genomic_DNA"/>
</dbReference>
<protein>
    <submittedName>
        <fullName evidence="2">Uncharacterized protein</fullName>
    </submittedName>
</protein>
<feature type="region of interest" description="Disordered" evidence="1">
    <location>
        <begin position="88"/>
        <end position="124"/>
    </location>
</feature>
<feature type="compositionally biased region" description="Basic and acidic residues" evidence="1">
    <location>
        <begin position="107"/>
        <end position="116"/>
    </location>
</feature>
<keyword evidence="3" id="KW-1185">Reference proteome</keyword>
<name>A0A3F3PJ93_9EURO</name>
<proteinExistence type="predicted"/>
<organism evidence="2 3">
    <name type="scientific">Aspergillus welwitschiae</name>
    <dbReference type="NCBI Taxonomy" id="1341132"/>
    <lineage>
        <taxon>Eukaryota</taxon>
        <taxon>Fungi</taxon>
        <taxon>Dikarya</taxon>
        <taxon>Ascomycota</taxon>
        <taxon>Pezizomycotina</taxon>
        <taxon>Eurotiomycetes</taxon>
        <taxon>Eurotiomycetidae</taxon>
        <taxon>Eurotiales</taxon>
        <taxon>Aspergillaceae</taxon>
        <taxon>Aspergillus</taxon>
        <taxon>Aspergillus subgen. Circumdati</taxon>
    </lineage>
</organism>
<evidence type="ECO:0000313" key="2">
    <source>
        <dbReference type="EMBL" id="RDH26812.1"/>
    </source>
</evidence>